<sequence length="55" mass="6789">MKDFTYHEKEYSLEADACSWLTIMGLRETLWILDLKWIIHYYNGIITYSKWIKEK</sequence>
<gene>
    <name evidence="1" type="ORF">LCGC14_1135070</name>
</gene>
<evidence type="ECO:0000313" key="1">
    <source>
        <dbReference type="EMBL" id="KKN00707.1"/>
    </source>
</evidence>
<protein>
    <submittedName>
        <fullName evidence="1">Uncharacterized protein</fullName>
    </submittedName>
</protein>
<dbReference type="EMBL" id="LAZR01005343">
    <property type="protein sequence ID" value="KKN00707.1"/>
    <property type="molecule type" value="Genomic_DNA"/>
</dbReference>
<reference evidence="1" key="1">
    <citation type="journal article" date="2015" name="Nature">
        <title>Complex archaea that bridge the gap between prokaryotes and eukaryotes.</title>
        <authorList>
            <person name="Spang A."/>
            <person name="Saw J.H."/>
            <person name="Jorgensen S.L."/>
            <person name="Zaremba-Niedzwiedzka K."/>
            <person name="Martijn J."/>
            <person name="Lind A.E."/>
            <person name="van Eijk R."/>
            <person name="Schleper C."/>
            <person name="Guy L."/>
            <person name="Ettema T.J."/>
        </authorList>
    </citation>
    <scope>NUCLEOTIDE SEQUENCE</scope>
</reference>
<proteinExistence type="predicted"/>
<comment type="caution">
    <text evidence="1">The sequence shown here is derived from an EMBL/GenBank/DDBJ whole genome shotgun (WGS) entry which is preliminary data.</text>
</comment>
<organism evidence="1">
    <name type="scientific">marine sediment metagenome</name>
    <dbReference type="NCBI Taxonomy" id="412755"/>
    <lineage>
        <taxon>unclassified sequences</taxon>
        <taxon>metagenomes</taxon>
        <taxon>ecological metagenomes</taxon>
    </lineage>
</organism>
<accession>A0A0F9MMU5</accession>
<dbReference type="AlphaFoldDB" id="A0A0F9MMU5"/>
<name>A0A0F9MMU5_9ZZZZ</name>